<dbReference type="EMBL" id="CADCTF010000151">
    <property type="protein sequence ID" value="CAA9266969.1"/>
    <property type="molecule type" value="Genomic_DNA"/>
</dbReference>
<protein>
    <submittedName>
        <fullName evidence="4">GH130</fullName>
    </submittedName>
</protein>
<dbReference type="Gene3D" id="2.115.10.20">
    <property type="entry name" value="Glycosyl hydrolase domain, family 43"/>
    <property type="match status" value="1"/>
</dbReference>
<dbReference type="Pfam" id="PF04041">
    <property type="entry name" value="Glyco_hydro_130"/>
    <property type="match status" value="1"/>
</dbReference>
<dbReference type="PANTHER" id="PTHR34106">
    <property type="entry name" value="GLYCOSIDASE"/>
    <property type="match status" value="1"/>
</dbReference>
<dbReference type="GO" id="GO:0016757">
    <property type="term" value="F:glycosyltransferase activity"/>
    <property type="evidence" value="ECO:0007669"/>
    <property type="project" value="UniProtKB-KW"/>
</dbReference>
<dbReference type="AlphaFoldDB" id="A0A6J4J3H2"/>
<dbReference type="CDD" id="cd18613">
    <property type="entry name" value="GH130"/>
    <property type="match status" value="1"/>
</dbReference>
<accession>A0A6J4J3H2</accession>
<name>A0A6J4J3H2_9ACTN</name>
<keyword evidence="2" id="KW-0808">Transferase</keyword>
<comment type="similarity">
    <text evidence="3">Belongs to the glycosyl hydrolase 130 family.</text>
</comment>
<dbReference type="PANTHER" id="PTHR34106:SF4">
    <property type="entry name" value="BLL5143 PROTEIN"/>
    <property type="match status" value="1"/>
</dbReference>
<sequence length="492" mass="54603">MRTITGKRVDLEVRPDSSKVVGRPYVPGDDPSAEGRPRLTRIVEQIVKVSDDEVREQLADVRRRFLGRHRDLEQMLRLNAREVEALTGGVNDERRLLIGAYLTQEYAFQAAAVTNPSMVPAPDQSGVEPGGKRFVMSLRAIGEGHISSIAFRTGVVSADGTVTVDDTGPLVETGERGVPVYERRHFAQKLRELGADVTLTSRVLDQLGRHFGPEELEAAITVLDSEPRAVTHESTKLMRWLASSNYLLRFDPATTHIQERLIWPVGPFESKGMEDARFVQLTEDDGSTAYYATYTAYDGFEILPQLIETNDFCSFEVTTVNGRGAQNKGMALFPRPIDGSYVALSRPDRENIHLLRSPDPRSWHSPSTPVRRPQQPWELIQMGNCGSPLETEAGWLVLTHGVGPMRTYRMGAMLLDLEQPERVIADLAEPILEATEEDRDGYVPNVVYSCGGMLHGDHLVVPYGVADQRTRIAVFSLSELLEALLTGATPSD</sequence>
<dbReference type="InterPro" id="IPR023296">
    <property type="entry name" value="Glyco_hydro_beta-prop_sf"/>
</dbReference>
<dbReference type="SUPFAM" id="SSF75005">
    <property type="entry name" value="Arabinanase/levansucrase/invertase"/>
    <property type="match status" value="1"/>
</dbReference>
<proteinExistence type="inferred from homology"/>
<keyword evidence="1" id="KW-0328">Glycosyltransferase</keyword>
<reference evidence="4" key="1">
    <citation type="submission" date="2020-02" db="EMBL/GenBank/DDBJ databases">
        <authorList>
            <person name="Meier V. D."/>
        </authorList>
    </citation>
    <scope>NUCLEOTIDE SEQUENCE</scope>
    <source>
        <strain evidence="4">AVDCRST_MAG50</strain>
    </source>
</reference>
<evidence type="ECO:0000256" key="2">
    <source>
        <dbReference type="ARBA" id="ARBA00022679"/>
    </source>
</evidence>
<gene>
    <name evidence="4" type="ORF">AVDCRST_MAG50-3202</name>
</gene>
<evidence type="ECO:0000256" key="1">
    <source>
        <dbReference type="ARBA" id="ARBA00022676"/>
    </source>
</evidence>
<organism evidence="4">
    <name type="scientific">uncultured Acidimicrobiales bacterium</name>
    <dbReference type="NCBI Taxonomy" id="310071"/>
    <lineage>
        <taxon>Bacteria</taxon>
        <taxon>Bacillati</taxon>
        <taxon>Actinomycetota</taxon>
        <taxon>Acidimicrobiia</taxon>
        <taxon>Acidimicrobiales</taxon>
        <taxon>environmental samples</taxon>
    </lineage>
</organism>
<evidence type="ECO:0000313" key="4">
    <source>
        <dbReference type="EMBL" id="CAA9266969.1"/>
    </source>
</evidence>
<dbReference type="InterPro" id="IPR007184">
    <property type="entry name" value="Mannoside_phosphorylase"/>
</dbReference>
<evidence type="ECO:0000256" key="3">
    <source>
        <dbReference type="ARBA" id="ARBA00024356"/>
    </source>
</evidence>